<dbReference type="AlphaFoldDB" id="A0A412FUK6"/>
<dbReference type="EMBL" id="QRUP01000017">
    <property type="protein sequence ID" value="RGR71883.1"/>
    <property type="molecule type" value="Genomic_DNA"/>
</dbReference>
<accession>A0A412FUK6</accession>
<dbReference type="GeneID" id="83016272"/>
<feature type="transmembrane region" description="Helical" evidence="1">
    <location>
        <begin position="20"/>
        <end position="37"/>
    </location>
</feature>
<comment type="caution">
    <text evidence="2">The sequence shown here is derived from an EMBL/GenBank/DDBJ whole genome shotgun (WGS) entry which is preliminary data.</text>
</comment>
<gene>
    <name evidence="2" type="ORF">DWY25_12790</name>
</gene>
<protein>
    <submittedName>
        <fullName evidence="2">Uncharacterized protein</fullName>
    </submittedName>
</protein>
<organism evidence="2 3">
    <name type="scientific">Holdemania filiformis</name>
    <dbReference type="NCBI Taxonomy" id="61171"/>
    <lineage>
        <taxon>Bacteria</taxon>
        <taxon>Bacillati</taxon>
        <taxon>Bacillota</taxon>
        <taxon>Erysipelotrichia</taxon>
        <taxon>Erysipelotrichales</taxon>
        <taxon>Erysipelotrichaceae</taxon>
        <taxon>Holdemania</taxon>
    </lineage>
</organism>
<dbReference type="Proteomes" id="UP000284178">
    <property type="component" value="Unassembled WGS sequence"/>
</dbReference>
<name>A0A412FUK6_9FIRM</name>
<keyword evidence="1" id="KW-1133">Transmembrane helix</keyword>
<keyword evidence="1" id="KW-0472">Membrane</keyword>
<reference evidence="2 3" key="1">
    <citation type="submission" date="2018-08" db="EMBL/GenBank/DDBJ databases">
        <title>A genome reference for cultivated species of the human gut microbiota.</title>
        <authorList>
            <person name="Zou Y."/>
            <person name="Xue W."/>
            <person name="Luo G."/>
        </authorList>
    </citation>
    <scope>NUCLEOTIDE SEQUENCE [LARGE SCALE GENOMIC DNA]</scope>
    <source>
        <strain evidence="2 3">AF24-29</strain>
    </source>
</reference>
<evidence type="ECO:0000256" key="1">
    <source>
        <dbReference type="SAM" id="Phobius"/>
    </source>
</evidence>
<keyword evidence="1" id="KW-0812">Transmembrane</keyword>
<sequence length="187" mass="21253">MTRSEWGQSCFKNVFSRYRFYLITSVLISLVITGAALKWKGSLLIGIAVIFWLATLVILFLLLLEWKGIQRMTQTLPESLGPVRQLNTLWLGEDTVYFWYRRQGHVIPIQEIMSCSVASVTESPYASGSARNGMMILGLKDRNLGVNVSDRKNAIQAAQFLKTKNPRLTLTDIEEKKVSLTEIHDEK</sequence>
<evidence type="ECO:0000313" key="3">
    <source>
        <dbReference type="Proteomes" id="UP000284178"/>
    </source>
</evidence>
<feature type="transmembrane region" description="Helical" evidence="1">
    <location>
        <begin position="43"/>
        <end position="64"/>
    </location>
</feature>
<proteinExistence type="predicted"/>
<dbReference type="RefSeq" id="WP_117895552.1">
    <property type="nucleotide sequence ID" value="NZ_CABJCV010000017.1"/>
</dbReference>
<evidence type="ECO:0000313" key="2">
    <source>
        <dbReference type="EMBL" id="RGR71883.1"/>
    </source>
</evidence>
<keyword evidence="3" id="KW-1185">Reference proteome</keyword>